<feature type="transmembrane region" description="Helical" evidence="2">
    <location>
        <begin position="31"/>
        <end position="54"/>
    </location>
</feature>
<comment type="similarity">
    <text evidence="1">Belongs to the SPATA31 family.</text>
</comment>
<reference evidence="3" key="3">
    <citation type="submission" date="2025-08" db="UniProtKB">
        <authorList>
            <consortium name="Ensembl"/>
        </authorList>
    </citation>
    <scope>IDENTIFICATION</scope>
    <source>
        <strain evidence="3">C57BL/6J</strain>
    </source>
</reference>
<dbReference type="PANTHER" id="PTHR21859">
    <property type="entry name" value="ACROSOME-SPECIFIC PROTEIN"/>
    <property type="match status" value="1"/>
</dbReference>
<organism evidence="3 5">
    <name type="scientific">Mus musculus</name>
    <name type="common">Mouse</name>
    <dbReference type="NCBI Taxonomy" id="10090"/>
    <lineage>
        <taxon>Eukaryota</taxon>
        <taxon>Metazoa</taxon>
        <taxon>Chordata</taxon>
        <taxon>Craniata</taxon>
        <taxon>Vertebrata</taxon>
        <taxon>Euteleostomi</taxon>
        <taxon>Mammalia</taxon>
        <taxon>Eutheria</taxon>
        <taxon>Euarchontoglires</taxon>
        <taxon>Glires</taxon>
        <taxon>Rodentia</taxon>
        <taxon>Myomorpha</taxon>
        <taxon>Muroidea</taxon>
        <taxon>Muridae</taxon>
        <taxon>Murinae</taxon>
        <taxon>Mus</taxon>
        <taxon>Mus</taxon>
    </lineage>
</organism>
<dbReference type="OrthoDB" id="9633439at2759"/>
<dbReference type="VEuPathDB" id="HostDB:ENSMUSG00000050876"/>
<evidence type="ECO:0000313" key="3">
    <source>
        <dbReference type="Ensembl" id="ENSMUSP00000152949.2"/>
    </source>
</evidence>
<dbReference type="PANTHER" id="PTHR21859:SF61">
    <property type="entry name" value="SPERMATOGENESIS ASSOCIATED 31 SUBFAMILY D, MEMBER 1A"/>
    <property type="match status" value="1"/>
</dbReference>
<protein>
    <submittedName>
        <fullName evidence="3">Spermatogenesis associated 31 subfamily D, member 1A</fullName>
    </submittedName>
</protein>
<evidence type="ECO:0000313" key="5">
    <source>
        <dbReference type="Proteomes" id="UP000000589"/>
    </source>
</evidence>
<accession>A0A286YCE9</accession>
<gene>
    <name evidence="3 4" type="primary">Spata31d1a</name>
</gene>
<dbReference type="Bgee" id="ENSMUSG00000050876">
    <property type="expression patterns" value="Expressed in testis and 5 other cell types or tissues"/>
</dbReference>
<reference evidence="3" key="4">
    <citation type="submission" date="2025-09" db="UniProtKB">
        <authorList>
            <consortium name="Ensembl"/>
        </authorList>
    </citation>
    <scope>IDENTIFICATION</scope>
    <source>
        <strain evidence="3">C57BL/6J</strain>
    </source>
</reference>
<dbReference type="GeneTree" id="ENSGT00950000183043"/>
<name>A0A286YCE9_MOUSE</name>
<keyword evidence="5" id="KW-1185">Reference proteome</keyword>
<dbReference type="AlphaFoldDB" id="A0A286YCE9"/>
<proteinExistence type="inferred from homology"/>
<evidence type="ECO:0000256" key="1">
    <source>
        <dbReference type="ARBA" id="ARBA00035009"/>
    </source>
</evidence>
<evidence type="ECO:0000313" key="4">
    <source>
        <dbReference type="MGI" id="MGI:1919469"/>
    </source>
</evidence>
<sequence length="131" mass="15058">MEKILSALNGLSETWLTLGSASYHIDLNYTLLSGLGLLLLYISYLILKLLIHLLGRKKYTPKRQNSIRRKQRKAFKPQTSHMIPRAFGKRYAQIPVVAYVTKQALRSDTCSLRLPWKMVLPRCPLCHLPLP</sequence>
<dbReference type="Proteomes" id="UP000000589">
    <property type="component" value="Chromosome 13"/>
</dbReference>
<dbReference type="MGI" id="MGI:1919469">
    <property type="gene designation" value="Spata31d1a"/>
</dbReference>
<evidence type="ECO:0000256" key="2">
    <source>
        <dbReference type="SAM" id="Phobius"/>
    </source>
</evidence>
<dbReference type="AGR" id="MGI:1919469"/>
<reference evidence="3 5" key="2">
    <citation type="journal article" date="2011" name="PLoS Biol.">
        <title>Modernizing reference genome assemblies.</title>
        <authorList>
            <person name="Church D.M."/>
            <person name="Schneider V.A."/>
            <person name="Graves T."/>
            <person name="Auger K."/>
            <person name="Cunningham F."/>
            <person name="Bouk N."/>
            <person name="Chen H.C."/>
            <person name="Agarwala R."/>
            <person name="McLaren W.M."/>
            <person name="Ritchie G.R."/>
            <person name="Albracht D."/>
            <person name="Kremitzki M."/>
            <person name="Rock S."/>
            <person name="Kotkiewicz H."/>
            <person name="Kremitzki C."/>
            <person name="Wollam A."/>
            <person name="Trani L."/>
            <person name="Fulton L."/>
            <person name="Fulton R."/>
            <person name="Matthews L."/>
            <person name="Whitehead S."/>
            <person name="Chow W."/>
            <person name="Torrance J."/>
            <person name="Dunn M."/>
            <person name="Harden G."/>
            <person name="Threadgold G."/>
            <person name="Wood J."/>
            <person name="Collins J."/>
            <person name="Heath P."/>
            <person name="Griffiths G."/>
            <person name="Pelan S."/>
            <person name="Grafham D."/>
            <person name="Eichler E.E."/>
            <person name="Weinstock G."/>
            <person name="Mardis E.R."/>
            <person name="Wilson R.K."/>
            <person name="Howe K."/>
            <person name="Flicek P."/>
            <person name="Hubbard T."/>
        </authorList>
    </citation>
    <scope>NUCLEOTIDE SEQUENCE [LARGE SCALE GENOMIC DNA]</scope>
    <source>
        <strain evidence="3 5">C57BL/6J</strain>
    </source>
</reference>
<keyword evidence="2" id="KW-0812">Transmembrane</keyword>
<dbReference type="Ensembl" id="ENSMUST00000224469.2">
    <property type="protein sequence ID" value="ENSMUSP00000152949.2"/>
    <property type="gene ID" value="ENSMUSG00000050876.10"/>
</dbReference>
<dbReference type="ExpressionAtlas" id="A0A286YCE9">
    <property type="expression patterns" value="baseline and differential"/>
</dbReference>
<reference evidence="3 5" key="1">
    <citation type="journal article" date="2009" name="PLoS Biol.">
        <title>Lineage-specific biology revealed by a finished genome assembly of the mouse.</title>
        <authorList>
            <consortium name="Mouse Genome Sequencing Consortium"/>
            <person name="Church D.M."/>
            <person name="Goodstadt L."/>
            <person name="Hillier L.W."/>
            <person name="Zody M.C."/>
            <person name="Goldstein S."/>
            <person name="She X."/>
            <person name="Bult C.J."/>
            <person name="Agarwala R."/>
            <person name="Cherry J.L."/>
            <person name="DiCuccio M."/>
            <person name="Hlavina W."/>
            <person name="Kapustin Y."/>
            <person name="Meric P."/>
            <person name="Maglott D."/>
            <person name="Birtle Z."/>
            <person name="Marques A.C."/>
            <person name="Graves T."/>
            <person name="Zhou S."/>
            <person name="Teague B."/>
            <person name="Potamousis K."/>
            <person name="Churas C."/>
            <person name="Place M."/>
            <person name="Herschleb J."/>
            <person name="Runnheim R."/>
            <person name="Forrest D."/>
            <person name="Amos-Landgraf J."/>
            <person name="Schwartz D.C."/>
            <person name="Cheng Z."/>
            <person name="Lindblad-Toh K."/>
            <person name="Eichler E.E."/>
            <person name="Ponting C.P."/>
        </authorList>
    </citation>
    <scope>NUCLEOTIDE SEQUENCE [LARGE SCALE GENOMIC DNA]</scope>
    <source>
        <strain evidence="3 5">C57BL/6J</strain>
    </source>
</reference>
<keyword evidence="2" id="KW-0472">Membrane</keyword>
<dbReference type="SMR" id="A0A286YCE9"/>
<keyword evidence="2" id="KW-1133">Transmembrane helix</keyword>